<comment type="cofactor">
    <cofactor evidence="1">
        <name>FAD</name>
        <dbReference type="ChEBI" id="CHEBI:57692"/>
    </cofactor>
</comment>
<evidence type="ECO:0000256" key="3">
    <source>
        <dbReference type="ARBA" id="ARBA00022630"/>
    </source>
</evidence>
<dbReference type="EMBL" id="VFLP01000005">
    <property type="protein sequence ID" value="TRX97640.1"/>
    <property type="molecule type" value="Genomic_DNA"/>
</dbReference>
<dbReference type="InterPro" id="IPR002938">
    <property type="entry name" value="FAD-bd"/>
</dbReference>
<name>A0A553IBR3_9PEZI</name>
<keyword evidence="8" id="KW-1185">Reference proteome</keyword>
<keyword evidence="5" id="KW-0560">Oxidoreductase</keyword>
<evidence type="ECO:0000313" key="7">
    <source>
        <dbReference type="EMBL" id="TRX97640.1"/>
    </source>
</evidence>
<dbReference type="Proteomes" id="UP000319160">
    <property type="component" value="Unassembled WGS sequence"/>
</dbReference>
<evidence type="ECO:0000256" key="2">
    <source>
        <dbReference type="ARBA" id="ARBA00005179"/>
    </source>
</evidence>
<dbReference type="Gene3D" id="3.50.50.60">
    <property type="entry name" value="FAD/NAD(P)-binding domain"/>
    <property type="match status" value="1"/>
</dbReference>
<evidence type="ECO:0000259" key="6">
    <source>
        <dbReference type="Pfam" id="PF01494"/>
    </source>
</evidence>
<dbReference type="Gene3D" id="3.40.30.120">
    <property type="match status" value="1"/>
</dbReference>
<sequence length="906" mass="100899">MIKEYWTQLHGVFRCSDGGIGAALAAEFQLRGLRVFATARDPSKMAGLEALNVETLALDVTSESSIEQTVAMVRERLNNGNRNGGSGTDSEIGQRLDFLINNAGVNYIMPFSDTSMSDLRNVLNTNVIGSLAVTQAFIPLLMRRGIANSRNEGEKAGKSTVVMLGSINEVFSPPYQTAYNASKAAVHAAARTLRVELAPLGINCVTLMTGSVRTKLFENAPSKIPEQSLYSPVADKIEKREFLKDAQWVDANEFARQVVNDLLKPTPKLNIWRGGLATVASWLAWLGWEGMLVSLSQFYLQRREQVGKMNARAEYNRILPFSKRIILTKSGHKPPENTFASAQEDRRRTIGYHHVAAFTIAEVSPVSSLSLGRMSLSPTRYLDALIVGGGPSGTMLALELAAQGVVFRIIDKAPQRSNKSRALIIQPRSFEAMNRHGDARRLYEKGSVTSGPLAWMNNQPVIDIDLTNVANYKDSEFSLPCLLSQVNTENYLDECLKERYGREIEHGIEATSIIQDEEGVDVILRSIDNGAEEKIRARYVVGADGAHSIVRKSSANIKFEGDTYPQEFLMCDATIKNLTLPRDRYHLILETGLLAIFPMAGGWTRVMASRIQPSDATPTVYEAKSVIRKRFPGSEITDVTWVTNFRLHHRIADSYRDDRLLLIGDAAHIHSPVGGQGLNTAIQDALNLGWKLALVLRGERPEHFLDTFNAERRPVGQDLLAKTDRVFKFVSMTNPIAVYLRNWVFPWLAPYITSKSTLENIYNFASQFGLNYRESSITHRGLGFNGPVMAGDRAPDGDVDVGCKTQRLHNILAPELYNFILFSGSCRNGTEREDMESALALFEQRNTDRARIHIIVQERGTEYIYSHRLHGTYGFSTPGFVYIRPDGYVAAIGNLEHVDEFLGWLN</sequence>
<dbReference type="SUPFAM" id="SSF51735">
    <property type="entry name" value="NAD(P)-binding Rossmann-fold domains"/>
    <property type="match status" value="1"/>
</dbReference>
<proteinExistence type="predicted"/>
<dbReference type="GO" id="GO:0016709">
    <property type="term" value="F:oxidoreductase activity, acting on paired donors, with incorporation or reduction of molecular oxygen, NAD(P)H as one donor, and incorporation of one atom of oxygen"/>
    <property type="evidence" value="ECO:0007669"/>
    <property type="project" value="UniProtKB-ARBA"/>
</dbReference>
<dbReference type="InterPro" id="IPR002347">
    <property type="entry name" value="SDR_fam"/>
</dbReference>
<dbReference type="PRINTS" id="PR00420">
    <property type="entry name" value="RNGMNOXGNASE"/>
</dbReference>
<dbReference type="PANTHER" id="PTHR43004">
    <property type="entry name" value="TRK SYSTEM POTASSIUM UPTAKE PROTEIN"/>
    <property type="match status" value="1"/>
</dbReference>
<comment type="pathway">
    <text evidence="2">Secondary metabolite biosynthesis.</text>
</comment>
<dbReference type="Pfam" id="PF01494">
    <property type="entry name" value="FAD_binding_3"/>
    <property type="match status" value="1"/>
</dbReference>
<keyword evidence="4" id="KW-0274">FAD</keyword>
<evidence type="ECO:0000256" key="5">
    <source>
        <dbReference type="ARBA" id="ARBA00023002"/>
    </source>
</evidence>
<dbReference type="Gene3D" id="3.40.50.720">
    <property type="entry name" value="NAD(P)-binding Rossmann-like Domain"/>
    <property type="match status" value="1"/>
</dbReference>
<dbReference type="Pfam" id="PF00106">
    <property type="entry name" value="adh_short"/>
    <property type="match status" value="1"/>
</dbReference>
<dbReference type="SUPFAM" id="SSF51905">
    <property type="entry name" value="FAD/NAD(P)-binding domain"/>
    <property type="match status" value="1"/>
</dbReference>
<protein>
    <recommendedName>
        <fullName evidence="6">FAD-binding domain-containing protein</fullName>
    </recommendedName>
</protein>
<organism evidence="7 8">
    <name type="scientific">Xylaria flabelliformis</name>
    <dbReference type="NCBI Taxonomy" id="2512241"/>
    <lineage>
        <taxon>Eukaryota</taxon>
        <taxon>Fungi</taxon>
        <taxon>Dikarya</taxon>
        <taxon>Ascomycota</taxon>
        <taxon>Pezizomycotina</taxon>
        <taxon>Sordariomycetes</taxon>
        <taxon>Xylariomycetidae</taxon>
        <taxon>Xylariales</taxon>
        <taxon>Xylariaceae</taxon>
        <taxon>Xylaria</taxon>
    </lineage>
</organism>
<evidence type="ECO:0000313" key="8">
    <source>
        <dbReference type="Proteomes" id="UP000319160"/>
    </source>
</evidence>
<dbReference type="OrthoDB" id="10016252at2759"/>
<comment type="caution">
    <text evidence="7">The sequence shown here is derived from an EMBL/GenBank/DDBJ whole genome shotgun (WGS) entry which is preliminary data.</text>
</comment>
<dbReference type="STRING" id="2512241.A0A553IBR3"/>
<keyword evidence="3" id="KW-0285">Flavoprotein</keyword>
<gene>
    <name evidence="7" type="ORF">FHL15_001395</name>
</gene>
<dbReference type="InterPro" id="IPR050641">
    <property type="entry name" value="RIFMO-like"/>
</dbReference>
<accession>A0A553IBR3</accession>
<dbReference type="PANTHER" id="PTHR43004:SF19">
    <property type="entry name" value="BINDING MONOOXYGENASE, PUTATIVE (JCVI)-RELATED"/>
    <property type="match status" value="1"/>
</dbReference>
<dbReference type="AlphaFoldDB" id="A0A553IBR3"/>
<dbReference type="Gene3D" id="3.30.70.2450">
    <property type="match status" value="1"/>
</dbReference>
<dbReference type="InterPro" id="IPR036291">
    <property type="entry name" value="NAD(P)-bd_dom_sf"/>
</dbReference>
<evidence type="ECO:0000256" key="1">
    <source>
        <dbReference type="ARBA" id="ARBA00001974"/>
    </source>
</evidence>
<dbReference type="InterPro" id="IPR036188">
    <property type="entry name" value="FAD/NAD-bd_sf"/>
</dbReference>
<dbReference type="GO" id="GO:0071949">
    <property type="term" value="F:FAD binding"/>
    <property type="evidence" value="ECO:0007669"/>
    <property type="project" value="InterPro"/>
</dbReference>
<evidence type="ECO:0000256" key="4">
    <source>
        <dbReference type="ARBA" id="ARBA00022827"/>
    </source>
</evidence>
<feature type="domain" description="FAD-binding" evidence="6">
    <location>
        <begin position="382"/>
        <end position="721"/>
    </location>
</feature>
<reference evidence="8" key="1">
    <citation type="submission" date="2019-06" db="EMBL/GenBank/DDBJ databases">
        <title>Draft genome sequence of the griseofulvin-producing fungus Xylaria cubensis strain G536.</title>
        <authorList>
            <person name="Mead M.E."/>
            <person name="Raja H.A."/>
            <person name="Steenwyk J.L."/>
            <person name="Knowles S.L."/>
            <person name="Oberlies N.H."/>
            <person name="Rokas A."/>
        </authorList>
    </citation>
    <scope>NUCLEOTIDE SEQUENCE [LARGE SCALE GENOMIC DNA]</scope>
    <source>
        <strain evidence="8">G536</strain>
    </source>
</reference>